<keyword evidence="2" id="KW-0539">Nucleus</keyword>
<evidence type="ECO:0000256" key="1">
    <source>
        <dbReference type="ARBA" id="ARBA00004123"/>
    </source>
</evidence>
<dbReference type="Gene3D" id="3.40.50.300">
    <property type="entry name" value="P-loop containing nucleotide triphosphate hydrolases"/>
    <property type="match status" value="1"/>
</dbReference>
<evidence type="ECO:0000256" key="4">
    <source>
        <dbReference type="SAM" id="MobiDB-lite"/>
    </source>
</evidence>
<feature type="non-terminal residue" evidence="6">
    <location>
        <position position="539"/>
    </location>
</feature>
<evidence type="ECO:0000256" key="3">
    <source>
        <dbReference type="ARBA" id="ARBA00043975"/>
    </source>
</evidence>
<reference evidence="6" key="1">
    <citation type="journal article" date="2023" name="IScience">
        <title>Live-bearing cockroach genome reveals convergent evolutionary mechanisms linked to viviparity in insects and beyond.</title>
        <authorList>
            <person name="Fouks B."/>
            <person name="Harrison M.C."/>
            <person name="Mikhailova A.A."/>
            <person name="Marchal E."/>
            <person name="English S."/>
            <person name="Carruthers M."/>
            <person name="Jennings E.C."/>
            <person name="Chiamaka E.L."/>
            <person name="Frigard R.A."/>
            <person name="Pippel M."/>
            <person name="Attardo G.M."/>
            <person name="Benoit J.B."/>
            <person name="Bornberg-Bauer E."/>
            <person name="Tobe S.S."/>
        </authorList>
    </citation>
    <scope>NUCLEOTIDE SEQUENCE</scope>
    <source>
        <strain evidence="6">Stay&amp;Tobe</strain>
    </source>
</reference>
<feature type="compositionally biased region" description="Polar residues" evidence="4">
    <location>
        <begin position="43"/>
        <end position="58"/>
    </location>
</feature>
<feature type="region of interest" description="Disordered" evidence="4">
    <location>
        <begin position="21"/>
        <end position="61"/>
    </location>
</feature>
<evidence type="ECO:0000259" key="5">
    <source>
        <dbReference type="SMART" id="SM00382"/>
    </source>
</evidence>
<dbReference type="GO" id="GO:0005524">
    <property type="term" value="F:ATP binding"/>
    <property type="evidence" value="ECO:0007669"/>
    <property type="project" value="InterPro"/>
</dbReference>
<comment type="caution">
    <text evidence="6">The sequence shown here is derived from an EMBL/GenBank/DDBJ whole genome shotgun (WGS) entry which is preliminary data.</text>
</comment>
<dbReference type="EMBL" id="JASPKZ010001456">
    <property type="protein sequence ID" value="KAJ9598045.1"/>
    <property type="molecule type" value="Genomic_DNA"/>
</dbReference>
<dbReference type="SUPFAM" id="SSF52540">
    <property type="entry name" value="P-loop containing nucleoside triphosphate hydrolases"/>
    <property type="match status" value="1"/>
</dbReference>
<evidence type="ECO:0000313" key="6">
    <source>
        <dbReference type="EMBL" id="KAJ9598045.1"/>
    </source>
</evidence>
<keyword evidence="7" id="KW-1185">Reference proteome</keyword>
<dbReference type="SMART" id="SM00382">
    <property type="entry name" value="AAA"/>
    <property type="match status" value="1"/>
</dbReference>
<name>A0AAD8EP72_DIPPU</name>
<protein>
    <recommendedName>
        <fullName evidence="5">AAA+ ATPase domain-containing protein</fullName>
    </recommendedName>
</protein>
<reference evidence="6" key="2">
    <citation type="submission" date="2023-05" db="EMBL/GenBank/DDBJ databases">
        <authorList>
            <person name="Fouks B."/>
        </authorList>
    </citation>
    <scope>NUCLEOTIDE SEQUENCE</scope>
    <source>
        <strain evidence="6">Stay&amp;Tobe</strain>
        <tissue evidence="6">Testes</tissue>
    </source>
</reference>
<dbReference type="GO" id="GO:0005634">
    <property type="term" value="C:nucleus"/>
    <property type="evidence" value="ECO:0007669"/>
    <property type="project" value="UniProtKB-SubCell"/>
</dbReference>
<accession>A0AAD8EP72</accession>
<dbReference type="InterPro" id="IPR027417">
    <property type="entry name" value="P-loop_NTPase"/>
</dbReference>
<comment type="similarity">
    <text evidence="3">Belongs to the activator 1 small subunits family. CTF18 subfamily.</text>
</comment>
<proteinExistence type="inferred from homology"/>
<dbReference type="PANTHER" id="PTHR46765">
    <property type="entry name" value="P-LOOP CONTAINING NUCLEOSIDE TRIPHOSPHATE HYDROLASES SUPERFAMILY PROTEIN"/>
    <property type="match status" value="1"/>
</dbReference>
<sequence length="539" mass="61703">MDYPDPEEEFELMHAEELEMMREMEEDLYPGPDVASKSKRSLDFSSPKQASEPPQESQVGYVDGDHKYQIPLFTSLSTKAGYTTRDFFWSHHRSVAFTVAKSPIHPLLPHPSSAPHRTISWALTINSTAERKRKVEELFGDISDIYQDDSMYSFYINNCCLKNCQEGNIFKELSYSFIDRFYSKKRKEATLESDAQLIARIKTQRQIQKQAQMLVPSYPFVPVTLSNGDRMYARLRTEQYMEQQIGNITAQSRTAGLLSVPYQTVWEQVQEYVNNGYEENMRTEAVEEVDAGCEVAKDSDLSTADLWVEKYKPRKYIELLSDEGANRTILHWLKLWDKVVFNRERKVKQRVKEDDKKEEFQKAVLNKDLDEHGCPQQKIALLCGPPGLGKTTLAHVVGLHAGYNVVEMNASDDRSPEVFRTQLEAATQMKAVMGTSPRPNCLILDEIDELQQLFYVQSIDVLIKFVTGKLVKSKKKGQTSAGSVLKRPVICICNDIYVPALRALRQIALIVPFPPTDSSRLAQRLMEISRKQRIRTDMG</sequence>
<evidence type="ECO:0000313" key="7">
    <source>
        <dbReference type="Proteomes" id="UP001233999"/>
    </source>
</evidence>
<dbReference type="AlphaFoldDB" id="A0AAD8EP72"/>
<dbReference type="GO" id="GO:0016887">
    <property type="term" value="F:ATP hydrolysis activity"/>
    <property type="evidence" value="ECO:0007669"/>
    <property type="project" value="InterPro"/>
</dbReference>
<dbReference type="Proteomes" id="UP001233999">
    <property type="component" value="Unassembled WGS sequence"/>
</dbReference>
<dbReference type="InterPro" id="IPR003959">
    <property type="entry name" value="ATPase_AAA_core"/>
</dbReference>
<comment type="subcellular location">
    <subcellularLocation>
        <location evidence="1">Nucleus</location>
    </subcellularLocation>
</comment>
<dbReference type="InterPro" id="IPR053016">
    <property type="entry name" value="CTF18-RFC_complex"/>
</dbReference>
<dbReference type="InterPro" id="IPR003593">
    <property type="entry name" value="AAA+_ATPase"/>
</dbReference>
<evidence type="ECO:0000256" key="2">
    <source>
        <dbReference type="ARBA" id="ARBA00023242"/>
    </source>
</evidence>
<dbReference type="PANTHER" id="PTHR46765:SF1">
    <property type="entry name" value="P-LOOP CONTAINING NUCLEOSIDE TRIPHOSPHATE HYDROLASES SUPERFAMILY PROTEIN"/>
    <property type="match status" value="1"/>
</dbReference>
<feature type="domain" description="AAA+ ATPase" evidence="5">
    <location>
        <begin position="376"/>
        <end position="513"/>
    </location>
</feature>
<gene>
    <name evidence="6" type="ORF">L9F63_026852</name>
</gene>
<organism evidence="6 7">
    <name type="scientific">Diploptera punctata</name>
    <name type="common">Pacific beetle cockroach</name>
    <dbReference type="NCBI Taxonomy" id="6984"/>
    <lineage>
        <taxon>Eukaryota</taxon>
        <taxon>Metazoa</taxon>
        <taxon>Ecdysozoa</taxon>
        <taxon>Arthropoda</taxon>
        <taxon>Hexapoda</taxon>
        <taxon>Insecta</taxon>
        <taxon>Pterygota</taxon>
        <taxon>Neoptera</taxon>
        <taxon>Polyneoptera</taxon>
        <taxon>Dictyoptera</taxon>
        <taxon>Blattodea</taxon>
        <taxon>Blaberoidea</taxon>
        <taxon>Blaberidae</taxon>
        <taxon>Diplopterinae</taxon>
        <taxon>Diploptera</taxon>
    </lineage>
</organism>
<dbReference type="CDD" id="cd00009">
    <property type="entry name" value="AAA"/>
    <property type="match status" value="1"/>
</dbReference>
<dbReference type="Pfam" id="PF00004">
    <property type="entry name" value="AAA"/>
    <property type="match status" value="1"/>
</dbReference>